<comment type="caution">
    <text evidence="5">The sequence shown here is derived from an EMBL/GenBank/DDBJ whole genome shotgun (WGS) entry which is preliminary data.</text>
</comment>
<evidence type="ECO:0000256" key="3">
    <source>
        <dbReference type="ARBA" id="ARBA00022840"/>
    </source>
</evidence>
<dbReference type="GO" id="GO:0005886">
    <property type="term" value="C:plasma membrane"/>
    <property type="evidence" value="ECO:0007669"/>
    <property type="project" value="TreeGrafter"/>
</dbReference>
<dbReference type="PANTHER" id="PTHR45772">
    <property type="entry name" value="CONSERVED COMPONENT OF ABC TRANSPORTER FOR NATURAL AMINO ACIDS-RELATED"/>
    <property type="match status" value="1"/>
</dbReference>
<reference evidence="5 6" key="1">
    <citation type="submission" date="2020-02" db="EMBL/GenBank/DDBJ databases">
        <authorList>
            <person name="Kim H.M."/>
            <person name="Jeon C.O."/>
        </authorList>
    </citation>
    <scope>NUCLEOTIDE SEQUENCE [LARGE SCALE GENOMIC DNA]</scope>
    <source>
        <strain evidence="5 6">PeD5</strain>
    </source>
</reference>
<evidence type="ECO:0000256" key="2">
    <source>
        <dbReference type="ARBA" id="ARBA00022741"/>
    </source>
</evidence>
<evidence type="ECO:0000313" key="5">
    <source>
        <dbReference type="EMBL" id="NGM20885.1"/>
    </source>
</evidence>
<dbReference type="GO" id="GO:0005524">
    <property type="term" value="F:ATP binding"/>
    <property type="evidence" value="ECO:0007669"/>
    <property type="project" value="UniProtKB-KW"/>
</dbReference>
<dbReference type="InterPro" id="IPR032823">
    <property type="entry name" value="BCA_ABC_TP_C"/>
</dbReference>
<gene>
    <name evidence="5" type="ORF">G3576_12740</name>
</gene>
<feature type="domain" description="ABC transporter" evidence="4">
    <location>
        <begin position="4"/>
        <end position="242"/>
    </location>
</feature>
<dbReference type="InterPro" id="IPR003439">
    <property type="entry name" value="ABC_transporter-like_ATP-bd"/>
</dbReference>
<dbReference type="InterPro" id="IPR051120">
    <property type="entry name" value="ABC_AA/LPS_Transport"/>
</dbReference>
<dbReference type="SUPFAM" id="SSF52540">
    <property type="entry name" value="P-loop containing nucleoside triphosphate hydrolases"/>
    <property type="match status" value="1"/>
</dbReference>
<evidence type="ECO:0000256" key="1">
    <source>
        <dbReference type="ARBA" id="ARBA00022448"/>
    </source>
</evidence>
<protein>
    <submittedName>
        <fullName evidence="5">ABC transporter ATP-binding protein</fullName>
    </submittedName>
</protein>
<keyword evidence="2" id="KW-0547">Nucleotide-binding</keyword>
<organism evidence="5 6">
    <name type="scientific">Falsiroseomonas algicola</name>
    <dbReference type="NCBI Taxonomy" id="2716930"/>
    <lineage>
        <taxon>Bacteria</taxon>
        <taxon>Pseudomonadati</taxon>
        <taxon>Pseudomonadota</taxon>
        <taxon>Alphaproteobacteria</taxon>
        <taxon>Acetobacterales</taxon>
        <taxon>Roseomonadaceae</taxon>
        <taxon>Falsiroseomonas</taxon>
    </lineage>
</organism>
<dbReference type="EMBL" id="JAAIKB010000004">
    <property type="protein sequence ID" value="NGM20885.1"/>
    <property type="molecule type" value="Genomic_DNA"/>
</dbReference>
<dbReference type="PANTHER" id="PTHR45772:SF2">
    <property type="entry name" value="ABC TRANSPORTER ATP-BINDING PROTEIN"/>
    <property type="match status" value="1"/>
</dbReference>
<dbReference type="InterPro" id="IPR027417">
    <property type="entry name" value="P-loop_NTPase"/>
</dbReference>
<dbReference type="RefSeq" id="WP_164694779.1">
    <property type="nucleotide sequence ID" value="NZ_JAAIKB010000004.1"/>
</dbReference>
<evidence type="ECO:0000259" key="4">
    <source>
        <dbReference type="PROSITE" id="PS50893"/>
    </source>
</evidence>
<keyword evidence="3 5" id="KW-0067">ATP-binding</keyword>
<dbReference type="Gene3D" id="3.40.50.300">
    <property type="entry name" value="P-loop containing nucleotide triphosphate hydrolases"/>
    <property type="match status" value="1"/>
</dbReference>
<dbReference type="Proteomes" id="UP000475385">
    <property type="component" value="Unassembled WGS sequence"/>
</dbReference>
<dbReference type="Pfam" id="PF00005">
    <property type="entry name" value="ABC_tran"/>
    <property type="match status" value="1"/>
</dbReference>
<dbReference type="SMART" id="SM00382">
    <property type="entry name" value="AAA"/>
    <property type="match status" value="1"/>
</dbReference>
<dbReference type="GO" id="GO:0016887">
    <property type="term" value="F:ATP hydrolysis activity"/>
    <property type="evidence" value="ECO:0007669"/>
    <property type="project" value="InterPro"/>
</dbReference>
<keyword evidence="1" id="KW-0813">Transport</keyword>
<accession>A0A6M1LKK5</accession>
<keyword evidence="6" id="KW-1185">Reference proteome</keyword>
<proteinExistence type="predicted"/>
<reference evidence="5 6" key="2">
    <citation type="submission" date="2020-03" db="EMBL/GenBank/DDBJ databases">
        <title>Roseomonas stagni sp. nov., isolated from pond water in Japan.</title>
        <authorList>
            <person name="Furuhata K."/>
            <person name="Miyamoto H."/>
            <person name="Goto K."/>
        </authorList>
    </citation>
    <scope>NUCLEOTIDE SEQUENCE [LARGE SCALE GENOMIC DNA]</scope>
    <source>
        <strain evidence="5 6">PeD5</strain>
    </source>
</reference>
<evidence type="ECO:0000313" key="6">
    <source>
        <dbReference type="Proteomes" id="UP000475385"/>
    </source>
</evidence>
<name>A0A6M1LKK5_9PROT</name>
<dbReference type="AlphaFoldDB" id="A0A6M1LKK5"/>
<sequence length="248" mass="26728">MIALGTCHLTRRFGGFTAVDAVSFNLLPGARHALIGPNGAGKTTFVNLLSGALPASEGQVMLFGQDITHLPQHARVRAGLARTFQVNQLFPQFTPLESVTLAIGEREGQGATWWRGARHGAEAARLLDDLHFPEADRTRPTAELPYGRQRLLEIALALALKPRVLLLDEPAAGVPPAESREVMQAIAALPRDVAVLLIEHDMDLVFRFAERITVLAFGAVLADGEPDAIAKDPRVREAYLGTAEVAHG</sequence>
<dbReference type="CDD" id="cd03219">
    <property type="entry name" value="ABC_Mj1267_LivG_branched"/>
    <property type="match status" value="1"/>
</dbReference>
<dbReference type="PROSITE" id="PS50893">
    <property type="entry name" value="ABC_TRANSPORTER_2"/>
    <property type="match status" value="1"/>
</dbReference>
<dbReference type="InterPro" id="IPR003593">
    <property type="entry name" value="AAA+_ATPase"/>
</dbReference>
<dbReference type="Pfam" id="PF12399">
    <property type="entry name" value="BCA_ABC_TP_C"/>
    <property type="match status" value="1"/>
</dbReference>